<feature type="chain" id="PRO_5039476647" evidence="4">
    <location>
        <begin position="29"/>
        <end position="319"/>
    </location>
</feature>
<evidence type="ECO:0000256" key="1">
    <source>
        <dbReference type="ARBA" id="ARBA00004196"/>
    </source>
</evidence>
<evidence type="ECO:0000313" key="6">
    <source>
        <dbReference type="EMBL" id="MPW24426.1"/>
    </source>
</evidence>
<name>A0A6A7K4N7_9FIRM</name>
<dbReference type="RefSeq" id="WP_152800897.1">
    <property type="nucleotide sequence ID" value="NZ_WHNX01000002.1"/>
</dbReference>
<evidence type="ECO:0000256" key="4">
    <source>
        <dbReference type="SAM" id="SignalP"/>
    </source>
</evidence>
<feature type="domain" description="Periplasmic binding protein" evidence="5">
    <location>
        <begin position="37"/>
        <end position="298"/>
    </location>
</feature>
<comment type="similarity">
    <text evidence="2">Belongs to the bacterial solute-binding protein 2 family.</text>
</comment>
<dbReference type="EMBL" id="WHNX01000002">
    <property type="protein sequence ID" value="MPW24426.1"/>
    <property type="molecule type" value="Genomic_DNA"/>
</dbReference>
<dbReference type="SUPFAM" id="SSF53822">
    <property type="entry name" value="Periplasmic binding protein-like I"/>
    <property type="match status" value="1"/>
</dbReference>
<comment type="caution">
    <text evidence="6">The sequence shown here is derived from an EMBL/GenBank/DDBJ whole genome shotgun (WGS) entry which is preliminary data.</text>
</comment>
<dbReference type="GO" id="GO:0030246">
    <property type="term" value="F:carbohydrate binding"/>
    <property type="evidence" value="ECO:0007669"/>
    <property type="project" value="UniProtKB-ARBA"/>
</dbReference>
<accession>A0A6A7K4N7</accession>
<dbReference type="Gene3D" id="3.40.50.2300">
    <property type="match status" value="2"/>
</dbReference>
<reference evidence="6 7" key="1">
    <citation type="submission" date="2019-10" db="EMBL/GenBank/DDBJ databases">
        <title>Alkalibaculum tamaniensis sp.nov., a new alkaliphilic acetogen, isolated on methoxylated aromatics from a mud volcano.</title>
        <authorList>
            <person name="Khomyakova M.A."/>
            <person name="Merkel A.Y."/>
            <person name="Bonch-Osmolovskaya E.A."/>
            <person name="Slobodkin A.I."/>
        </authorList>
    </citation>
    <scope>NUCLEOTIDE SEQUENCE [LARGE SCALE GENOMIC DNA]</scope>
    <source>
        <strain evidence="6 7">M08DMB</strain>
    </source>
</reference>
<dbReference type="InterPro" id="IPR028082">
    <property type="entry name" value="Peripla_BP_I"/>
</dbReference>
<evidence type="ECO:0000256" key="2">
    <source>
        <dbReference type="ARBA" id="ARBA00007639"/>
    </source>
</evidence>
<keyword evidence="3 4" id="KW-0732">Signal</keyword>
<dbReference type="PANTHER" id="PTHR46847">
    <property type="entry name" value="D-ALLOSE-BINDING PERIPLASMIC PROTEIN-RELATED"/>
    <property type="match status" value="1"/>
</dbReference>
<keyword evidence="7" id="KW-1185">Reference proteome</keyword>
<dbReference type="InterPro" id="IPR025997">
    <property type="entry name" value="SBP_2_dom"/>
</dbReference>
<evidence type="ECO:0000313" key="7">
    <source>
        <dbReference type="Proteomes" id="UP000440004"/>
    </source>
</evidence>
<evidence type="ECO:0000256" key="3">
    <source>
        <dbReference type="ARBA" id="ARBA00022729"/>
    </source>
</evidence>
<dbReference type="CDD" id="cd06320">
    <property type="entry name" value="PBP1_allose_binding"/>
    <property type="match status" value="1"/>
</dbReference>
<comment type="subcellular location">
    <subcellularLocation>
        <location evidence="1">Cell envelope</location>
    </subcellularLocation>
</comment>
<evidence type="ECO:0000259" key="5">
    <source>
        <dbReference type="Pfam" id="PF13407"/>
    </source>
</evidence>
<dbReference type="AlphaFoldDB" id="A0A6A7K4N7"/>
<dbReference type="PANTHER" id="PTHR46847:SF1">
    <property type="entry name" value="D-ALLOSE-BINDING PERIPLASMIC PROTEIN-RELATED"/>
    <property type="match status" value="1"/>
</dbReference>
<protein>
    <submittedName>
        <fullName evidence="6">D-allose transporter substrate-binding protein</fullName>
    </submittedName>
</protein>
<proteinExistence type="inferred from homology"/>
<sequence>MKRLMLIMLVTMFFMAAFVGCSSEAANADKEEEEVYAVVLKTQAADFWVKMKEGIEAKADELGVKVEVYAAQNEEDTEGQLKILESLLNENYKAIGVAPLSPVNLIPGVVAANEKEIYVMNIDEKIDMEQLKAQGGSVIGFATTDNVAVGKKGAQYIVDNVPSGSKVAIIEGKAGNASGENRKQGAAEAFEASGMTVVGSLPGDWDRQKALDIATSYIQQNPDLKGIYACNDTMALGALQAVINAGKLGEIFVVGTDGDIEARESVQEGMLAATVAQDPASIGAFSLEAMVNAVKNKKQIDPNIEPEMIPIDSELIIKE</sequence>
<gene>
    <name evidence="6" type="primary">alsB</name>
    <name evidence="6" type="ORF">GC105_01290</name>
</gene>
<dbReference type="Pfam" id="PF13407">
    <property type="entry name" value="Peripla_BP_4"/>
    <property type="match status" value="1"/>
</dbReference>
<dbReference type="NCBIfam" id="NF007254">
    <property type="entry name" value="PRK09701.1"/>
    <property type="match status" value="1"/>
</dbReference>
<dbReference type="PROSITE" id="PS51257">
    <property type="entry name" value="PROKAR_LIPOPROTEIN"/>
    <property type="match status" value="1"/>
</dbReference>
<feature type="signal peptide" evidence="4">
    <location>
        <begin position="1"/>
        <end position="28"/>
    </location>
</feature>
<dbReference type="GO" id="GO:0030313">
    <property type="term" value="C:cell envelope"/>
    <property type="evidence" value="ECO:0007669"/>
    <property type="project" value="UniProtKB-SubCell"/>
</dbReference>
<organism evidence="6 7">
    <name type="scientific">Alkalibaculum sporogenes</name>
    <dbReference type="NCBI Taxonomy" id="2655001"/>
    <lineage>
        <taxon>Bacteria</taxon>
        <taxon>Bacillati</taxon>
        <taxon>Bacillota</taxon>
        <taxon>Clostridia</taxon>
        <taxon>Eubacteriales</taxon>
        <taxon>Eubacteriaceae</taxon>
        <taxon>Alkalibaculum</taxon>
    </lineage>
</organism>
<dbReference type="Proteomes" id="UP000440004">
    <property type="component" value="Unassembled WGS sequence"/>
</dbReference>